<dbReference type="Gene3D" id="3.60.20.30">
    <property type="entry name" value="(Glycosyl)asparaginase"/>
    <property type="match status" value="1"/>
</dbReference>
<accession>A0A1R1PVF2</accession>
<evidence type="ECO:0000313" key="4">
    <source>
        <dbReference type="EMBL" id="OMH84862.1"/>
    </source>
</evidence>
<feature type="compositionally biased region" description="Basic and acidic residues" evidence="3">
    <location>
        <begin position="222"/>
        <end position="233"/>
    </location>
</feature>
<reference evidence="5" key="1">
    <citation type="submission" date="2017-01" db="EMBL/GenBank/DDBJ databases">
        <authorList>
            <person name="Wang Y."/>
            <person name="White M."/>
            <person name="Kvist S."/>
            <person name="Moncalvo J.-M."/>
        </authorList>
    </citation>
    <scope>NUCLEOTIDE SEQUENCE [LARGE SCALE GENOMIC DNA]</scope>
    <source>
        <strain evidence="5">COL-18-3</strain>
    </source>
</reference>
<dbReference type="AlphaFoldDB" id="A0A1R1PVF2"/>
<dbReference type="GO" id="GO:0004298">
    <property type="term" value="F:threonine-type endopeptidase activity"/>
    <property type="evidence" value="ECO:0007669"/>
    <property type="project" value="TreeGrafter"/>
</dbReference>
<comment type="caution">
    <text evidence="4">The sequence shown here is derived from an EMBL/GenBank/DDBJ whole genome shotgun (WGS) entry which is preliminary data.</text>
</comment>
<sequence>MLTGNGALLYAVERGLQTTLDKSYFITEKSEHQYKVYKEILSEKRKQDQRYLEQENKTIETKGIVDIDEILQDTVGAVCIDSFGNICSGVSSGGIALKREGRVGEAAIYGAGCWAQQEFHDQFETPIQTQSNVGLNKNKVQGGEEKDKCVIQNPRLKNSRLNLEEQKMNNQKAENDRHHSSKLTIGTSITGTGEQIMRVWFAKVLVNQMSALGSTNAEAHIEKHGNYGNHDGDDASSDADSDSDSDSDSGDNGDGIEAFRRCFVQEFMENPALEKYSRRSVGAILLRNESTTGQNQRDSDLGNGI</sequence>
<proteinExistence type="predicted"/>
<gene>
    <name evidence="4" type="ORF">AX774_g1595</name>
</gene>
<name>A0A1R1PVF2_ZANCU</name>
<dbReference type="GO" id="GO:0051604">
    <property type="term" value="P:protein maturation"/>
    <property type="evidence" value="ECO:0007669"/>
    <property type="project" value="TreeGrafter"/>
</dbReference>
<dbReference type="GO" id="GO:0005737">
    <property type="term" value="C:cytoplasm"/>
    <property type="evidence" value="ECO:0007669"/>
    <property type="project" value="TreeGrafter"/>
</dbReference>
<dbReference type="OrthoDB" id="77601at2759"/>
<organism evidence="4 5">
    <name type="scientific">Zancudomyces culisetae</name>
    <name type="common">Gut fungus</name>
    <name type="synonym">Smittium culisetae</name>
    <dbReference type="NCBI Taxonomy" id="1213189"/>
    <lineage>
        <taxon>Eukaryota</taxon>
        <taxon>Fungi</taxon>
        <taxon>Fungi incertae sedis</taxon>
        <taxon>Zoopagomycota</taxon>
        <taxon>Kickxellomycotina</taxon>
        <taxon>Harpellomycetes</taxon>
        <taxon>Harpellales</taxon>
        <taxon>Legeriomycetaceae</taxon>
        <taxon>Zancudomyces</taxon>
    </lineage>
</organism>
<evidence type="ECO:0000256" key="3">
    <source>
        <dbReference type="SAM" id="MobiDB-lite"/>
    </source>
</evidence>
<dbReference type="PANTHER" id="PTHR10188:SF8">
    <property type="entry name" value="THREONINE ASPARTASE 1"/>
    <property type="match status" value="1"/>
</dbReference>
<feature type="compositionally biased region" description="Acidic residues" evidence="3">
    <location>
        <begin position="234"/>
        <end position="251"/>
    </location>
</feature>
<dbReference type="Pfam" id="PF01112">
    <property type="entry name" value="Asparaginase_2"/>
    <property type="match status" value="1"/>
</dbReference>
<dbReference type="EMBL" id="LSSK01000136">
    <property type="protein sequence ID" value="OMH84862.1"/>
    <property type="molecule type" value="Genomic_DNA"/>
</dbReference>
<dbReference type="PANTHER" id="PTHR10188">
    <property type="entry name" value="L-ASPARAGINASE"/>
    <property type="match status" value="1"/>
</dbReference>
<dbReference type="InterPro" id="IPR000246">
    <property type="entry name" value="Peptidase_T2"/>
</dbReference>
<evidence type="ECO:0000313" key="5">
    <source>
        <dbReference type="Proteomes" id="UP000188320"/>
    </source>
</evidence>
<feature type="region of interest" description="Disordered" evidence="3">
    <location>
        <begin position="222"/>
        <end position="254"/>
    </location>
</feature>
<feature type="active site" description="Nucleophile" evidence="1">
    <location>
        <position position="74"/>
    </location>
</feature>
<feature type="site" description="Cleavage; by autolysis" evidence="2">
    <location>
        <begin position="73"/>
        <end position="74"/>
    </location>
</feature>
<keyword evidence="5" id="KW-1185">Reference proteome</keyword>
<dbReference type="InterPro" id="IPR029055">
    <property type="entry name" value="Ntn_hydrolases_N"/>
</dbReference>
<feature type="region of interest" description="Disordered" evidence="3">
    <location>
        <begin position="286"/>
        <end position="305"/>
    </location>
</feature>
<evidence type="ECO:0000256" key="1">
    <source>
        <dbReference type="PIRSR" id="PIRSR600246-1"/>
    </source>
</evidence>
<protein>
    <submittedName>
        <fullName evidence="4">Threonine aspartase 1</fullName>
    </submittedName>
</protein>
<dbReference type="Proteomes" id="UP000188320">
    <property type="component" value="Unassembled WGS sequence"/>
</dbReference>
<dbReference type="SUPFAM" id="SSF56235">
    <property type="entry name" value="N-terminal nucleophile aminohydrolases (Ntn hydrolases)"/>
    <property type="match status" value="1"/>
</dbReference>
<evidence type="ECO:0000256" key="2">
    <source>
        <dbReference type="PIRSR" id="PIRSR600246-3"/>
    </source>
</evidence>